<evidence type="ECO:0000259" key="7">
    <source>
        <dbReference type="PROSITE" id="PS50931"/>
    </source>
</evidence>
<keyword evidence="9" id="KW-1185">Reference proteome</keyword>
<dbReference type="NCBIfam" id="TIGR03298">
    <property type="entry name" value="argP"/>
    <property type="match status" value="1"/>
</dbReference>
<protein>
    <submittedName>
        <fullName evidence="8">HTH-type transcriptional regulator</fullName>
    </submittedName>
</protein>
<keyword evidence="2" id="KW-0805">Transcription regulation</keyword>
<dbReference type="SUPFAM" id="SSF46785">
    <property type="entry name" value="Winged helix' DNA-binding domain"/>
    <property type="match status" value="1"/>
</dbReference>
<dbReference type="InterPro" id="IPR005119">
    <property type="entry name" value="LysR_subst-bd"/>
</dbReference>
<accession>A0ABX8EMU9</accession>
<dbReference type="Gene3D" id="3.40.190.290">
    <property type="match status" value="1"/>
</dbReference>
<keyword evidence="3" id="KW-0238">DNA-binding</keyword>
<dbReference type="Proteomes" id="UP000679307">
    <property type="component" value="Chromosome"/>
</dbReference>
<evidence type="ECO:0000256" key="5">
    <source>
        <dbReference type="ARBA" id="ARBA00023163"/>
    </source>
</evidence>
<evidence type="ECO:0000256" key="1">
    <source>
        <dbReference type="ARBA" id="ARBA00009437"/>
    </source>
</evidence>
<dbReference type="PANTHER" id="PTHR30579">
    <property type="entry name" value="TRANSCRIPTIONAL REGULATOR"/>
    <property type="match status" value="1"/>
</dbReference>
<reference evidence="8 9" key="1">
    <citation type="submission" date="2021-05" db="EMBL/GenBank/DDBJ databases">
        <title>Complete genome of Nocardioides aquaticus KCTC 9944T isolated from meromictic and hypersaline Ekho Lake, Antarctica.</title>
        <authorList>
            <person name="Hwang K."/>
            <person name="Kim K.M."/>
            <person name="Choe H."/>
        </authorList>
    </citation>
    <scope>NUCLEOTIDE SEQUENCE [LARGE SCALE GENOMIC DNA]</scope>
    <source>
        <strain evidence="8 9">KCTC 9944</strain>
    </source>
</reference>
<dbReference type="InterPro" id="IPR036390">
    <property type="entry name" value="WH_DNA-bd_sf"/>
</dbReference>
<dbReference type="Pfam" id="PF00126">
    <property type="entry name" value="HTH_1"/>
    <property type="match status" value="1"/>
</dbReference>
<sequence>MDPAPAQLAALAAIVDHGTFEAAARHLHVTPSAVSQRIRSLEQAAGQVLVRRTAPCRPTVAGEALVRLARQTALLRAEAAEVLAGAGAGPVVLTVAVSADALATWFRGVLAELARPAPDGSVVALRLHVEDQAYSADLLRRGDALGAVTSEPGAVQGCSSEPLGALRYHAVAARSLLPDGPAPDAPAGLPMVVYNEQDDLQHAVLRARGLPEPPVVHRVPTSADFAEAVRLGLGWGLLPEPQLAPMREADEVVDLGPDPVDVALHWQRWRLDTPALDRLSDAVRRAARAGMRPAGGVGGGLSAGSGAAGATGGW</sequence>
<evidence type="ECO:0000256" key="2">
    <source>
        <dbReference type="ARBA" id="ARBA00023015"/>
    </source>
</evidence>
<evidence type="ECO:0000256" key="4">
    <source>
        <dbReference type="ARBA" id="ARBA00023159"/>
    </source>
</evidence>
<evidence type="ECO:0000256" key="6">
    <source>
        <dbReference type="SAM" id="MobiDB-lite"/>
    </source>
</evidence>
<dbReference type="InterPro" id="IPR036388">
    <property type="entry name" value="WH-like_DNA-bd_sf"/>
</dbReference>
<proteinExistence type="inferred from homology"/>
<comment type="similarity">
    <text evidence="1">Belongs to the LysR transcriptional regulatory family.</text>
</comment>
<feature type="region of interest" description="Disordered" evidence="6">
    <location>
        <begin position="293"/>
        <end position="314"/>
    </location>
</feature>
<dbReference type="Pfam" id="PF03466">
    <property type="entry name" value="LysR_substrate"/>
    <property type="match status" value="1"/>
</dbReference>
<organism evidence="8 9">
    <name type="scientific">Nocardioides aquaticus</name>
    <dbReference type="NCBI Taxonomy" id="160826"/>
    <lineage>
        <taxon>Bacteria</taxon>
        <taxon>Bacillati</taxon>
        <taxon>Actinomycetota</taxon>
        <taxon>Actinomycetes</taxon>
        <taxon>Propionibacteriales</taxon>
        <taxon>Nocardioidaceae</taxon>
        <taxon>Nocardioides</taxon>
    </lineage>
</organism>
<dbReference type="Gene3D" id="1.10.10.10">
    <property type="entry name" value="Winged helix-like DNA-binding domain superfamily/Winged helix DNA-binding domain"/>
    <property type="match status" value="1"/>
</dbReference>
<name>A0ABX8EMU9_9ACTN</name>
<evidence type="ECO:0000313" key="8">
    <source>
        <dbReference type="EMBL" id="QVT81853.1"/>
    </source>
</evidence>
<dbReference type="InterPro" id="IPR000847">
    <property type="entry name" value="LysR_HTH_N"/>
</dbReference>
<dbReference type="SUPFAM" id="SSF53850">
    <property type="entry name" value="Periplasmic binding protein-like II"/>
    <property type="match status" value="1"/>
</dbReference>
<dbReference type="RefSeq" id="WP_214057156.1">
    <property type="nucleotide sequence ID" value="NZ_BAAAHS010000165.1"/>
</dbReference>
<dbReference type="InterPro" id="IPR050176">
    <property type="entry name" value="LTTR"/>
</dbReference>
<dbReference type="InterPro" id="IPR017685">
    <property type="entry name" value="ArgP"/>
</dbReference>
<evidence type="ECO:0000313" key="9">
    <source>
        <dbReference type="Proteomes" id="UP000679307"/>
    </source>
</evidence>
<feature type="domain" description="HTH lysR-type" evidence="7">
    <location>
        <begin position="1"/>
        <end position="59"/>
    </location>
</feature>
<dbReference type="NCBIfam" id="NF002964">
    <property type="entry name" value="PRK03635.1"/>
    <property type="match status" value="1"/>
</dbReference>
<keyword evidence="5" id="KW-0804">Transcription</keyword>
<keyword evidence="4" id="KW-0010">Activator</keyword>
<dbReference type="EMBL" id="CP075371">
    <property type="protein sequence ID" value="QVT81853.1"/>
    <property type="molecule type" value="Genomic_DNA"/>
</dbReference>
<dbReference type="PROSITE" id="PS50931">
    <property type="entry name" value="HTH_LYSR"/>
    <property type="match status" value="1"/>
</dbReference>
<dbReference type="PANTHER" id="PTHR30579:SF2">
    <property type="entry name" value="HTH-TYPE TRANSCRIPTIONAL REGULATOR ARGP"/>
    <property type="match status" value="1"/>
</dbReference>
<evidence type="ECO:0000256" key="3">
    <source>
        <dbReference type="ARBA" id="ARBA00023125"/>
    </source>
</evidence>
<gene>
    <name evidence="8" type="ORF">ENKNEFLB_04272</name>
</gene>